<name>D2QMX6_SPILD</name>
<dbReference type="AlphaFoldDB" id="D2QMX6"/>
<evidence type="ECO:0000313" key="2">
    <source>
        <dbReference type="Proteomes" id="UP000002028"/>
    </source>
</evidence>
<accession>D2QMX6</accession>
<dbReference type="HOGENOM" id="CLU_3239813_0_0_10"/>
<reference evidence="1 2" key="1">
    <citation type="journal article" date="2010" name="Stand. Genomic Sci.">
        <title>Complete genome sequence of Spirosoma linguale type strain (1).</title>
        <authorList>
            <person name="Lail K."/>
            <person name="Sikorski J."/>
            <person name="Saunders E."/>
            <person name="Lapidus A."/>
            <person name="Glavina Del Rio T."/>
            <person name="Copeland A."/>
            <person name="Tice H."/>
            <person name="Cheng J.-F."/>
            <person name="Lucas S."/>
            <person name="Nolan M."/>
            <person name="Bruce D."/>
            <person name="Goodwin L."/>
            <person name="Pitluck S."/>
            <person name="Ivanova N."/>
            <person name="Mavromatis K."/>
            <person name="Ovchinnikova G."/>
            <person name="Pati A."/>
            <person name="Chen A."/>
            <person name="Palaniappan K."/>
            <person name="Land M."/>
            <person name="Hauser L."/>
            <person name="Chang Y.-J."/>
            <person name="Jeffries C.D."/>
            <person name="Chain P."/>
            <person name="Brettin T."/>
            <person name="Detter J.C."/>
            <person name="Schuetze A."/>
            <person name="Rohde M."/>
            <person name="Tindall B.J."/>
            <person name="Goeker M."/>
            <person name="Bristow J."/>
            <person name="Eisen J.A."/>
            <person name="Markowitz V."/>
            <person name="Hugenholtz P."/>
            <person name="Kyrpides N.C."/>
            <person name="Klenk H.-P."/>
            <person name="Chen F."/>
        </authorList>
    </citation>
    <scope>NUCLEOTIDE SEQUENCE [LARGE SCALE GENOMIC DNA]</scope>
    <source>
        <strain evidence="2">ATCC 33905 / DSM 74 / LMG 10896 / Claus 1</strain>
    </source>
</reference>
<gene>
    <name evidence="1" type="ordered locus">Slin_1410</name>
</gene>
<sequence length="43" mass="5036">MIKHRGTEYTEIEYVNGQHINSVSSASLCFIFIKNEYDEPDKQ</sequence>
<keyword evidence="2" id="KW-1185">Reference proteome</keyword>
<organism evidence="1 2">
    <name type="scientific">Spirosoma linguale (strain ATCC 33905 / DSM 74 / LMG 10896 / Claus 1)</name>
    <dbReference type="NCBI Taxonomy" id="504472"/>
    <lineage>
        <taxon>Bacteria</taxon>
        <taxon>Pseudomonadati</taxon>
        <taxon>Bacteroidota</taxon>
        <taxon>Cytophagia</taxon>
        <taxon>Cytophagales</taxon>
        <taxon>Cytophagaceae</taxon>
        <taxon>Spirosoma</taxon>
    </lineage>
</organism>
<dbReference type="KEGG" id="sli:Slin_1410"/>
<dbReference type="Proteomes" id="UP000002028">
    <property type="component" value="Chromosome"/>
</dbReference>
<proteinExistence type="predicted"/>
<evidence type="ECO:0000313" key="1">
    <source>
        <dbReference type="EMBL" id="ADB37460.1"/>
    </source>
</evidence>
<protein>
    <submittedName>
        <fullName evidence="1">Uncharacterized protein</fullName>
    </submittedName>
</protein>
<dbReference type="EMBL" id="CP001769">
    <property type="protein sequence ID" value="ADB37460.1"/>
    <property type="molecule type" value="Genomic_DNA"/>
</dbReference>